<accession>A0A7W3PGX3</accession>
<dbReference type="EMBL" id="JACGWV010000003">
    <property type="protein sequence ID" value="MBA8811423.1"/>
    <property type="molecule type" value="Genomic_DNA"/>
</dbReference>
<dbReference type="InterPro" id="IPR019734">
    <property type="entry name" value="TPR_rpt"/>
</dbReference>
<sequence>MWPELEAELAAARELSSRSLPGDALLRFRDVLDRLRVVDLAGLGPVDRERWAEGMVRSLAGEAVAVHAVEDTLEKPLALLGDADARADAAPQRVRRRLAAVVDGHRGLLLQRSGRLTDAVAAFDQVLAVVDQISPRDHATALLNRGAAAIELGRLDAALADFDACHEAAGRADLPGIASLALHNTGFVRYALGDLPGALQAMAAARAVDPERADGVLDIGRGAVLYEAGLLEDAEQVLTQAISRMVVPGRAHHRAEAEYFRARCLMALHRWAEAQAAAAFARRYYAGVGHPQRAAVARVAELEAILLPIRRGEAPVPDDARERAEQAIQAAEAGDEVDPLLGQYPGLTARFVAAHWYLLADDVAAARAVLDSLPDGMADAPLSTRIQRQTVLAQLAFASGDRAGGVDAVRTGLELLADHRVGLGSVESVTAAAAHGVDLQRTDVEAAVRTGRPDWLFEALERGRATFAGMGGAVAPDEPAVGALVTEARGLVVRARTLTDRDSAAERAHLFERSRRLLATARERAWHRTGAEQGAVEDRPASADEVRELLTARDDGAVVANYLVLDGVLRCVRVDAHGARTVVLGSLAEVTERALRVRADFGACANEHVPPVLRTAARRSLRRNLDALDRLLAVPLAADGPLYVVGREPVLSVPWTALPSRRGRRTTVRSYMARGRAHPRPGCRHRLLAAYGPGVTLGATEVQAVGQVWPGATVLTGAAATTAAVRAVLTTHDIVHLATHGRHDADNPLFAFVDLADGPLYAHELDGTRLPGSVLVLSACEVGGSSQVVGGEVLGLSSVLLRLGARAVVAAVAPLSDAVAARVMPRFHAHLRATDDPEAALAAALADEPEPVPLVCFASLEGLER</sequence>
<organism evidence="2 3">
    <name type="scientific">Promicromonospora sukumoe</name>
    <dbReference type="NCBI Taxonomy" id="88382"/>
    <lineage>
        <taxon>Bacteria</taxon>
        <taxon>Bacillati</taxon>
        <taxon>Actinomycetota</taxon>
        <taxon>Actinomycetes</taxon>
        <taxon>Micrococcales</taxon>
        <taxon>Promicromonosporaceae</taxon>
        <taxon>Promicromonospora</taxon>
    </lineage>
</organism>
<dbReference type="InterPro" id="IPR024983">
    <property type="entry name" value="CHAT_dom"/>
</dbReference>
<proteinExistence type="predicted"/>
<reference evidence="2 3" key="1">
    <citation type="submission" date="2020-07" db="EMBL/GenBank/DDBJ databases">
        <title>Sequencing the genomes of 1000 actinobacteria strains.</title>
        <authorList>
            <person name="Klenk H.-P."/>
        </authorList>
    </citation>
    <scope>NUCLEOTIDE SEQUENCE [LARGE SCALE GENOMIC DNA]</scope>
    <source>
        <strain evidence="2 3">DSM 44121</strain>
    </source>
</reference>
<keyword evidence="3" id="KW-1185">Reference proteome</keyword>
<dbReference type="Gene3D" id="1.25.40.10">
    <property type="entry name" value="Tetratricopeptide repeat domain"/>
    <property type="match status" value="2"/>
</dbReference>
<evidence type="ECO:0000313" key="3">
    <source>
        <dbReference type="Proteomes" id="UP000540568"/>
    </source>
</evidence>
<dbReference type="Pfam" id="PF12770">
    <property type="entry name" value="CHAT"/>
    <property type="match status" value="1"/>
</dbReference>
<dbReference type="InterPro" id="IPR011990">
    <property type="entry name" value="TPR-like_helical_dom_sf"/>
</dbReference>
<dbReference type="Proteomes" id="UP000540568">
    <property type="component" value="Unassembled WGS sequence"/>
</dbReference>
<name>A0A7W3PGX3_9MICO</name>
<dbReference type="AlphaFoldDB" id="A0A7W3PGX3"/>
<gene>
    <name evidence="2" type="ORF">FHX71_005430</name>
</gene>
<comment type="caution">
    <text evidence="2">The sequence shown here is derived from an EMBL/GenBank/DDBJ whole genome shotgun (WGS) entry which is preliminary data.</text>
</comment>
<feature type="domain" description="CHAT" evidence="1">
    <location>
        <begin position="698"/>
        <end position="844"/>
    </location>
</feature>
<protein>
    <submittedName>
        <fullName evidence="2">Tetratricopeptide (TPR) repeat protein</fullName>
    </submittedName>
</protein>
<evidence type="ECO:0000259" key="1">
    <source>
        <dbReference type="Pfam" id="PF12770"/>
    </source>
</evidence>
<dbReference type="SMART" id="SM00028">
    <property type="entry name" value="TPR"/>
    <property type="match status" value="3"/>
</dbReference>
<dbReference type="SUPFAM" id="SSF48452">
    <property type="entry name" value="TPR-like"/>
    <property type="match status" value="1"/>
</dbReference>
<evidence type="ECO:0000313" key="2">
    <source>
        <dbReference type="EMBL" id="MBA8811423.1"/>
    </source>
</evidence>
<dbReference type="RefSeq" id="WP_182620553.1">
    <property type="nucleotide sequence ID" value="NZ_BAAATF010000001.1"/>
</dbReference>